<protein>
    <submittedName>
        <fullName evidence="1">Uncharacterized protein</fullName>
    </submittedName>
</protein>
<name>A0A1F4U644_UNCSA</name>
<accession>A0A1F4U644</accession>
<evidence type="ECO:0000313" key="2">
    <source>
        <dbReference type="Proteomes" id="UP000179242"/>
    </source>
</evidence>
<sequence>MGPSLLSLRKFSAPKPDSISMTELDIQTTIVRLHGHNPKPVLEKILQQPEPYKGVEVQRAISYLLQFGNFDPEIKNLALQAAGIINLSTEAA</sequence>
<dbReference type="AlphaFoldDB" id="A0A1F4U644"/>
<evidence type="ECO:0000313" key="1">
    <source>
        <dbReference type="EMBL" id="OGC40349.1"/>
    </source>
</evidence>
<dbReference type="Proteomes" id="UP000179242">
    <property type="component" value="Unassembled WGS sequence"/>
</dbReference>
<organism evidence="1 2">
    <name type="scientific">candidate division WOR-1 bacterium RIFOXYC2_FULL_46_14</name>
    <dbReference type="NCBI Taxonomy" id="1802587"/>
    <lineage>
        <taxon>Bacteria</taxon>
        <taxon>Bacillati</taxon>
        <taxon>Saganbacteria</taxon>
    </lineage>
</organism>
<gene>
    <name evidence="1" type="ORF">A2438_03665</name>
</gene>
<comment type="caution">
    <text evidence="1">The sequence shown here is derived from an EMBL/GenBank/DDBJ whole genome shotgun (WGS) entry which is preliminary data.</text>
</comment>
<reference evidence="1 2" key="1">
    <citation type="journal article" date="2016" name="Nat. Commun.">
        <title>Thousands of microbial genomes shed light on interconnected biogeochemical processes in an aquifer system.</title>
        <authorList>
            <person name="Anantharaman K."/>
            <person name="Brown C.T."/>
            <person name="Hug L.A."/>
            <person name="Sharon I."/>
            <person name="Castelle C.J."/>
            <person name="Probst A.J."/>
            <person name="Thomas B.C."/>
            <person name="Singh A."/>
            <person name="Wilkins M.J."/>
            <person name="Karaoz U."/>
            <person name="Brodie E.L."/>
            <person name="Williams K.H."/>
            <person name="Hubbard S.S."/>
            <person name="Banfield J.F."/>
        </authorList>
    </citation>
    <scope>NUCLEOTIDE SEQUENCE [LARGE SCALE GENOMIC DNA]</scope>
</reference>
<proteinExistence type="predicted"/>
<dbReference type="EMBL" id="MEUJ01000004">
    <property type="protein sequence ID" value="OGC40349.1"/>
    <property type="molecule type" value="Genomic_DNA"/>
</dbReference>